<proteinExistence type="predicted"/>
<evidence type="ECO:0000313" key="2">
    <source>
        <dbReference type="EMBL" id="ANQ06920.1"/>
    </source>
</evidence>
<dbReference type="GeneID" id="30907900"/>
<reference evidence="3" key="1">
    <citation type="submission" date="2016-06" db="EMBL/GenBank/DDBJ databases">
        <title>First high quality genome sequence of Plasmodium coatneyi using continuous long reads from single molecule, real-time sequencing.</title>
        <authorList>
            <person name="Chien J.-T."/>
            <person name="Pakala S.B."/>
            <person name="Geraldo J.A."/>
            <person name="Lapp S.A."/>
            <person name="Barnwell J.W."/>
            <person name="Kissinger J.C."/>
            <person name="Galinski M.R."/>
            <person name="Humphrey J.C."/>
        </authorList>
    </citation>
    <scope>NUCLEOTIDE SEQUENCE [LARGE SCALE GENOMIC DNA]</scope>
    <source>
        <strain evidence="3">Hackeri</strain>
    </source>
</reference>
<feature type="region of interest" description="Disordered" evidence="1">
    <location>
        <begin position="128"/>
        <end position="150"/>
    </location>
</feature>
<organism evidence="2 3">
    <name type="scientific">Plasmodium coatneyi</name>
    <dbReference type="NCBI Taxonomy" id="208452"/>
    <lineage>
        <taxon>Eukaryota</taxon>
        <taxon>Sar</taxon>
        <taxon>Alveolata</taxon>
        <taxon>Apicomplexa</taxon>
        <taxon>Aconoidasida</taxon>
        <taxon>Haemosporida</taxon>
        <taxon>Plasmodiidae</taxon>
        <taxon>Plasmodium</taxon>
    </lineage>
</organism>
<protein>
    <submittedName>
        <fullName evidence="2">Uncharacterized protein</fullName>
    </submittedName>
</protein>
<accession>A0A1B1DVZ0</accession>
<dbReference type="AlphaFoldDB" id="A0A1B1DVZ0"/>
<dbReference type="VEuPathDB" id="PlasmoDB:PCOAH_00011740"/>
<sequence>MRSVLLSGPFIPEINVGYNVKANGVSINFLKDPFCFRDKTIQIVNSKRSERVPSVGELPNGENEETVNPVISVEATELHGCVYQGGRIIGEAAPYEDGLAYEDDLTYEDGLKYEGRLSYEDGIYADGLPRKSDRFPHDESTNKPQEVEKASLHDNKMKYTLKSAERERIFQMPKLDIKKKYTVQTN</sequence>
<dbReference type="KEGG" id="pcot:PCOAH_00011740"/>
<dbReference type="OrthoDB" id="386034at2759"/>
<dbReference type="RefSeq" id="XP_019913615.1">
    <property type="nucleotide sequence ID" value="XM_020057983.1"/>
</dbReference>
<dbReference type="EMBL" id="CP016243">
    <property type="protein sequence ID" value="ANQ06920.1"/>
    <property type="molecule type" value="Genomic_DNA"/>
</dbReference>
<evidence type="ECO:0000313" key="3">
    <source>
        <dbReference type="Proteomes" id="UP000092716"/>
    </source>
</evidence>
<keyword evidence="3" id="KW-1185">Reference proteome</keyword>
<name>A0A1B1DVZ0_9APIC</name>
<evidence type="ECO:0000256" key="1">
    <source>
        <dbReference type="SAM" id="MobiDB-lite"/>
    </source>
</evidence>
<gene>
    <name evidence="2" type="ORF">PCOAH_00011740</name>
</gene>
<dbReference type="Proteomes" id="UP000092716">
    <property type="component" value="Chromosome 5"/>
</dbReference>